<evidence type="ECO:0000313" key="2">
    <source>
        <dbReference type="Proteomes" id="UP000372890"/>
    </source>
</evidence>
<dbReference type="GO" id="GO:0004673">
    <property type="term" value="F:protein histidine kinase activity"/>
    <property type="evidence" value="ECO:0007669"/>
    <property type="project" value="UniProtKB-EC"/>
</dbReference>
<protein>
    <submittedName>
        <fullName evidence="1">Sensory histidine kinase</fullName>
        <ecNumber evidence="1">2.7.13.3</ecNumber>
    </submittedName>
</protein>
<dbReference type="EC" id="2.7.13.3" evidence="1"/>
<dbReference type="Proteomes" id="UP000372890">
    <property type="component" value="Unassembled WGS sequence"/>
</dbReference>
<dbReference type="Gene3D" id="3.40.190.10">
    <property type="entry name" value="Periplasmic binding protein-like II"/>
    <property type="match status" value="2"/>
</dbReference>
<reference evidence="1 2" key="1">
    <citation type="submission" date="2019-03" db="EMBL/GenBank/DDBJ databases">
        <authorList>
            <consortium name="Pathogen Informatics"/>
        </authorList>
    </citation>
    <scope>NUCLEOTIDE SEQUENCE [LARGE SCALE GENOMIC DNA]</scope>
    <source>
        <strain evidence="1 2">NCTC9001</strain>
    </source>
</reference>
<gene>
    <name evidence="1" type="primary">evgS_3</name>
    <name evidence="1" type="ORF">NCTC9001_01788</name>
</gene>
<keyword evidence="1" id="KW-0418">Kinase</keyword>
<proteinExistence type="predicted"/>
<organism evidence="1 2">
    <name type="scientific">Escherichia coli</name>
    <dbReference type="NCBI Taxonomy" id="562"/>
    <lineage>
        <taxon>Bacteria</taxon>
        <taxon>Pseudomonadati</taxon>
        <taxon>Pseudomonadota</taxon>
        <taxon>Gammaproteobacteria</taxon>
        <taxon>Enterobacterales</taxon>
        <taxon>Enterobacteriaceae</taxon>
        <taxon>Escherichia</taxon>
    </lineage>
</organism>
<accession>A0A484X1Y2</accession>
<sequence length="195" mass="22274">MRPLTSSKPVNIARVANYPPDEVIHQSFPKATIISFTNLYQALASVSAGQNDYFIGSNIITSSMISRYFTHSLNVVKYYNSPRQYNFLLTRKDSIVLNEVLNRFVDALTNEVRYEVSQNWLDTGNLAFLNKPLELTEHEKQWIKQHPDLKVLENPYSPPYSMTDETGSVRGVMGDILNIITLQTGLNFSPIHRFT</sequence>
<keyword evidence="1" id="KW-0808">Transferase</keyword>
<dbReference type="EMBL" id="CAADIS010000004">
    <property type="protein sequence ID" value="VFS17177.1"/>
    <property type="molecule type" value="Genomic_DNA"/>
</dbReference>
<dbReference type="AlphaFoldDB" id="A0A484X1Y2"/>
<dbReference type="SUPFAM" id="SSF53850">
    <property type="entry name" value="Periplasmic binding protein-like II"/>
    <property type="match status" value="1"/>
</dbReference>
<name>A0A484X1Y2_ECOLX</name>
<evidence type="ECO:0000313" key="1">
    <source>
        <dbReference type="EMBL" id="VFS17177.1"/>
    </source>
</evidence>